<proteinExistence type="predicted"/>
<dbReference type="InterPro" id="IPR018490">
    <property type="entry name" value="cNMP-bd_dom_sf"/>
</dbReference>
<keyword evidence="3" id="KW-0804">Transcription</keyword>
<dbReference type="RefSeq" id="WP_124104404.1">
    <property type="nucleotide sequence ID" value="NZ_LR027517.1"/>
</dbReference>
<name>A0A3P4AQU6_THETH</name>
<dbReference type="Gene3D" id="1.10.10.10">
    <property type="entry name" value="Winged helix-like DNA-binding domain superfamily/Winged helix DNA-binding domain"/>
    <property type="match status" value="1"/>
</dbReference>
<evidence type="ECO:0000259" key="5">
    <source>
        <dbReference type="PROSITE" id="PS51063"/>
    </source>
</evidence>
<dbReference type="PROSITE" id="PS51063">
    <property type="entry name" value="HTH_CRP_2"/>
    <property type="match status" value="1"/>
</dbReference>
<dbReference type="Pfam" id="PF13545">
    <property type="entry name" value="HTH_Crp_2"/>
    <property type="match status" value="1"/>
</dbReference>
<protein>
    <submittedName>
        <fullName evidence="6">CRP-like cAMP-activated global transcriptional regulator</fullName>
    </submittedName>
</protein>
<reference evidence="6 7" key="1">
    <citation type="submission" date="2018-10" db="EMBL/GenBank/DDBJ databases">
        <authorList>
            <person name="Peiro R."/>
            <person name="Begona"/>
            <person name="Cbmso G."/>
            <person name="Lopez M."/>
            <person name="Gonzalez S."/>
            <person name="Sacristan E."/>
            <person name="Castillo E."/>
        </authorList>
    </citation>
    <scope>NUCLEOTIDE SEQUENCE [LARGE SCALE GENOMIC DNA]</scope>
    <source>
        <strain evidence="6">TTHNAR1</strain>
    </source>
</reference>
<dbReference type="GO" id="GO:0005829">
    <property type="term" value="C:cytosol"/>
    <property type="evidence" value="ECO:0007669"/>
    <property type="project" value="TreeGrafter"/>
</dbReference>
<dbReference type="InterPro" id="IPR012318">
    <property type="entry name" value="HTH_CRP"/>
</dbReference>
<dbReference type="PANTHER" id="PTHR24567:SF68">
    <property type="entry name" value="DNA-BINDING TRANSCRIPTIONAL DUAL REGULATOR CRP"/>
    <property type="match status" value="1"/>
</dbReference>
<evidence type="ECO:0000256" key="3">
    <source>
        <dbReference type="ARBA" id="ARBA00023163"/>
    </source>
</evidence>
<accession>A0A3P4AQU6</accession>
<dbReference type="EMBL" id="LR027517">
    <property type="protein sequence ID" value="VCU52788.1"/>
    <property type="molecule type" value="Genomic_DNA"/>
</dbReference>
<evidence type="ECO:0000256" key="2">
    <source>
        <dbReference type="ARBA" id="ARBA00023125"/>
    </source>
</evidence>
<feature type="domain" description="Cyclic nucleotide-binding" evidence="4">
    <location>
        <begin position="31"/>
        <end position="100"/>
    </location>
</feature>
<dbReference type="Gene3D" id="2.60.120.10">
    <property type="entry name" value="Jelly Rolls"/>
    <property type="match status" value="1"/>
</dbReference>
<evidence type="ECO:0000313" key="7">
    <source>
        <dbReference type="Proteomes" id="UP000279841"/>
    </source>
</evidence>
<dbReference type="SMART" id="SM00419">
    <property type="entry name" value="HTH_CRP"/>
    <property type="match status" value="1"/>
</dbReference>
<dbReference type="InterPro" id="IPR000595">
    <property type="entry name" value="cNMP-bd_dom"/>
</dbReference>
<keyword evidence="1" id="KW-0805">Transcription regulation</keyword>
<organism evidence="6 7">
    <name type="scientific">Thermus thermophilus</name>
    <dbReference type="NCBI Taxonomy" id="274"/>
    <lineage>
        <taxon>Bacteria</taxon>
        <taxon>Thermotogati</taxon>
        <taxon>Deinococcota</taxon>
        <taxon>Deinococci</taxon>
        <taxon>Thermales</taxon>
        <taxon>Thermaceae</taxon>
        <taxon>Thermus</taxon>
    </lineage>
</organism>
<dbReference type="InterPro" id="IPR036388">
    <property type="entry name" value="WH-like_DNA-bd_sf"/>
</dbReference>
<dbReference type="SUPFAM" id="SSF51206">
    <property type="entry name" value="cAMP-binding domain-like"/>
    <property type="match status" value="1"/>
</dbReference>
<dbReference type="Proteomes" id="UP000279841">
    <property type="component" value="Chromosome"/>
</dbReference>
<dbReference type="SUPFAM" id="SSF46785">
    <property type="entry name" value="Winged helix' DNA-binding domain"/>
    <property type="match status" value="1"/>
</dbReference>
<dbReference type="InterPro" id="IPR050397">
    <property type="entry name" value="Env_Response_Regulators"/>
</dbReference>
<dbReference type="PANTHER" id="PTHR24567">
    <property type="entry name" value="CRP FAMILY TRANSCRIPTIONAL REGULATORY PROTEIN"/>
    <property type="match status" value="1"/>
</dbReference>
<evidence type="ECO:0000313" key="6">
    <source>
        <dbReference type="EMBL" id="VCU52788.1"/>
    </source>
</evidence>
<gene>
    <name evidence="6" type="primary">crp_2</name>
    <name evidence="6" type="ORF">TTHN1_00542</name>
</gene>
<dbReference type="InterPro" id="IPR036390">
    <property type="entry name" value="WH_DNA-bd_sf"/>
</dbReference>
<dbReference type="GO" id="GO:0003677">
    <property type="term" value="F:DNA binding"/>
    <property type="evidence" value="ECO:0007669"/>
    <property type="project" value="UniProtKB-KW"/>
</dbReference>
<dbReference type="SMART" id="SM00100">
    <property type="entry name" value="cNMP"/>
    <property type="match status" value="1"/>
</dbReference>
<dbReference type="GO" id="GO:0003700">
    <property type="term" value="F:DNA-binding transcription factor activity"/>
    <property type="evidence" value="ECO:0007669"/>
    <property type="project" value="TreeGrafter"/>
</dbReference>
<dbReference type="CDD" id="cd00038">
    <property type="entry name" value="CAP_ED"/>
    <property type="match status" value="1"/>
</dbReference>
<evidence type="ECO:0000256" key="1">
    <source>
        <dbReference type="ARBA" id="ARBA00023015"/>
    </source>
</evidence>
<dbReference type="PROSITE" id="PS50042">
    <property type="entry name" value="CNMP_BINDING_3"/>
    <property type="match status" value="1"/>
</dbReference>
<evidence type="ECO:0000259" key="4">
    <source>
        <dbReference type="PROSITE" id="PS50042"/>
    </source>
</evidence>
<dbReference type="InterPro" id="IPR014710">
    <property type="entry name" value="RmlC-like_jellyroll"/>
</dbReference>
<sequence>MSPWEPHALLRLLRGRGPKPLGAFVVPGARFTEGLSPEERKEVEAICPPRRLSRGEAVFRQGDEAESLFILVEGRVRLFLETPKGERTLALLGPGDLFGESFLTPRPRQGVTAQVQSPGAVVCPISRAQFLALCRQVPEAALRLCAVLAERVAYLSEELAGVALPAPVRVGRLLLSLARRFGVPEGDGGLRLDLGLTQEELGSLCGVSRVSVAYALRRFREAGALKREGAGYLVYPARLEGVLEDLAP</sequence>
<feature type="domain" description="HTH crp-type" evidence="5">
    <location>
        <begin position="164"/>
        <end position="238"/>
    </location>
</feature>
<dbReference type="AlphaFoldDB" id="A0A3P4AQU6"/>
<keyword evidence="2" id="KW-0238">DNA-binding</keyword>
<dbReference type="Pfam" id="PF00027">
    <property type="entry name" value="cNMP_binding"/>
    <property type="match status" value="1"/>
</dbReference>